<dbReference type="RefSeq" id="WP_115315592.1">
    <property type="nucleotide sequence ID" value="NZ_LWIF01000001.1"/>
</dbReference>
<dbReference type="EMBL" id="UGTA01000001">
    <property type="protein sequence ID" value="SUB59099.1"/>
    <property type="molecule type" value="Genomic_DNA"/>
</dbReference>
<organism evidence="1 2">
    <name type="scientific">Phocoenobacter uteri</name>
    <dbReference type="NCBI Taxonomy" id="146806"/>
    <lineage>
        <taxon>Bacteria</taxon>
        <taxon>Pseudomonadati</taxon>
        <taxon>Pseudomonadota</taxon>
        <taxon>Gammaproteobacteria</taxon>
        <taxon>Pasteurellales</taxon>
        <taxon>Pasteurellaceae</taxon>
        <taxon>Phocoenobacter</taxon>
    </lineage>
</organism>
<protein>
    <submittedName>
        <fullName evidence="1">Uncharacterized protein</fullName>
    </submittedName>
</protein>
<reference evidence="1 2" key="1">
    <citation type="submission" date="2018-06" db="EMBL/GenBank/DDBJ databases">
        <authorList>
            <consortium name="Pathogen Informatics"/>
            <person name="Doyle S."/>
        </authorList>
    </citation>
    <scope>NUCLEOTIDE SEQUENCE [LARGE SCALE GENOMIC DNA]</scope>
    <source>
        <strain evidence="1 2">NCTC12872</strain>
    </source>
</reference>
<dbReference type="AlphaFoldDB" id="A0A379CAA6"/>
<evidence type="ECO:0000313" key="1">
    <source>
        <dbReference type="EMBL" id="SUB59099.1"/>
    </source>
</evidence>
<dbReference type="Proteomes" id="UP000255417">
    <property type="component" value="Unassembled WGS sequence"/>
</dbReference>
<proteinExistence type="predicted"/>
<evidence type="ECO:0000313" key="2">
    <source>
        <dbReference type="Proteomes" id="UP000255417"/>
    </source>
</evidence>
<gene>
    <name evidence="1" type="ORF">NCTC12872_01074</name>
</gene>
<name>A0A379CAA6_9PAST</name>
<accession>A0A379CAA6</accession>
<sequence length="78" mass="9266">MELKATMKRRVFNEEIKENSSIDEIQEFKNKLHAFFYFANKDISESVESDFIVEQTQQVRIDITCTIRTQEQKNDGTM</sequence>
<keyword evidence="2" id="KW-1185">Reference proteome</keyword>